<proteinExistence type="predicted"/>
<feature type="region of interest" description="Disordered" evidence="2">
    <location>
        <begin position="307"/>
        <end position="332"/>
    </location>
</feature>
<keyword evidence="3" id="KW-1185">Reference proteome</keyword>
<dbReference type="STRING" id="131310.A0A0N4ZQZ9"/>
<sequence>MVNNSGRISKKTETNNGNKCKLKPLRIDGTTSLRSFGKKNITLIGNDSYFKDDEASINIDDEYSFCNERFKFKSLPIQPKSKNIGISRIRSVSEHSIFDAANTQSVRLRKKEDQESRSVTDIRQEVSNSDDRRMYIRRQSSNFYPQDNNLSKQQPATPQGRLGGYVERNEILNDSVGAYASNAVNFNPNPTMTQSLFVPRGGSRLTSLQSSSELRPNHIYDTSTPRRIAPERRNSHFFNIHEHRDCGESTIEGLYRENDNSSQVTDGFIQQLSQSPSTKRPIHILRQSASTNDAFAHQDTFGGYVDSSEQRSLNASSSVQYRPSISSESRRSQSFIQLPGFVTHTYSSNNIDNRIGQSYNNQSLVYTEGVKHQESAHSSSGCVSNISSPAGRQEHYNNTQTPYGDMGHRTVKSSNNVGAVPPTPQQHNRTNIQSPYAGTPPTHMTSRSYSNMARATNSSGIRHMSEEVYIDKPPRSGLPMAISSQRIDQLEDTLRDIQQQLNTSTAIQMQSSCQQGTSSKIQSEDTQQALLAILMDKKSEADHLKEKIKKMQNKLQKQQCDFAEEMDKMRVEAENIRHKLRLMTEKFTKLDQEYRLYKDVTLNTENDNQKNLDAMKEVKDSYEREINSLKQRLASVLVITDESSTSIKEEKKWLEDENALLTLKLDDKEKEINKLKEELLTLRLSKSGIHDEEYDDENLLVLNKDSEDDYVAPLGMNQKNKKGIKNKLNQQLSSSTDRLSSRYSSSNSSGFGGSQSHELLASPTIERPFHPGICNSHTNSSSNNYNDNNSQNMSLIQPRMQRIIRDSNEIGKRLRMLSKCLSEISTNFVDGKDPEFHKLASRFSDSSDSEDDFNSLDNNIAFNSIQFENIIRKHQEDIQRAEQSLSQVSSNILHYTTRAPTEKKAGCVIQ</sequence>
<feature type="compositionally biased region" description="Polar residues" evidence="2">
    <location>
        <begin position="141"/>
        <end position="157"/>
    </location>
</feature>
<dbReference type="AlphaFoldDB" id="A0A0N4ZQZ9"/>
<accession>A0A0N4ZQZ9</accession>
<organism evidence="3 4">
    <name type="scientific">Parastrongyloides trichosuri</name>
    <name type="common">Possum-specific nematode worm</name>
    <dbReference type="NCBI Taxonomy" id="131310"/>
    <lineage>
        <taxon>Eukaryota</taxon>
        <taxon>Metazoa</taxon>
        <taxon>Ecdysozoa</taxon>
        <taxon>Nematoda</taxon>
        <taxon>Chromadorea</taxon>
        <taxon>Rhabditida</taxon>
        <taxon>Tylenchina</taxon>
        <taxon>Panagrolaimomorpha</taxon>
        <taxon>Strongyloidoidea</taxon>
        <taxon>Strongyloididae</taxon>
        <taxon>Parastrongyloides</taxon>
    </lineage>
</organism>
<feature type="region of interest" description="Disordered" evidence="2">
    <location>
        <begin position="141"/>
        <end position="160"/>
    </location>
</feature>
<evidence type="ECO:0000313" key="4">
    <source>
        <dbReference type="WBParaSite" id="PTRK_0001093900.1"/>
    </source>
</evidence>
<feature type="compositionally biased region" description="Polar residues" evidence="2">
    <location>
        <begin position="425"/>
        <end position="447"/>
    </location>
</feature>
<evidence type="ECO:0000256" key="1">
    <source>
        <dbReference type="SAM" id="Coils"/>
    </source>
</evidence>
<dbReference type="WBParaSite" id="PTRK_0001093900.1">
    <property type="protein sequence ID" value="PTRK_0001093900.1"/>
    <property type="gene ID" value="PTRK_0001093900"/>
</dbReference>
<name>A0A0N4ZQZ9_PARTI</name>
<evidence type="ECO:0000313" key="3">
    <source>
        <dbReference type="Proteomes" id="UP000038045"/>
    </source>
</evidence>
<feature type="region of interest" description="Disordered" evidence="2">
    <location>
        <begin position="375"/>
        <end position="447"/>
    </location>
</feature>
<feature type="coiled-coil region" evidence="1">
    <location>
        <begin position="534"/>
        <end position="685"/>
    </location>
</feature>
<keyword evidence="1" id="KW-0175">Coiled coil</keyword>
<feature type="compositionally biased region" description="Polar residues" evidence="2">
    <location>
        <begin position="310"/>
        <end position="321"/>
    </location>
</feature>
<reference evidence="4" key="1">
    <citation type="submission" date="2017-02" db="UniProtKB">
        <authorList>
            <consortium name="WormBaseParasite"/>
        </authorList>
    </citation>
    <scope>IDENTIFICATION</scope>
</reference>
<feature type="region of interest" description="Disordered" evidence="2">
    <location>
        <begin position="713"/>
        <end position="789"/>
    </location>
</feature>
<dbReference type="Proteomes" id="UP000038045">
    <property type="component" value="Unplaced"/>
</dbReference>
<evidence type="ECO:0000256" key="2">
    <source>
        <dbReference type="SAM" id="MobiDB-lite"/>
    </source>
</evidence>
<feature type="coiled-coil region" evidence="1">
    <location>
        <begin position="480"/>
        <end position="507"/>
    </location>
</feature>
<feature type="compositionally biased region" description="Low complexity" evidence="2">
    <location>
        <begin position="775"/>
        <end position="789"/>
    </location>
</feature>
<protein>
    <submittedName>
        <fullName evidence="4">SH2 domain-containing protein</fullName>
    </submittedName>
</protein>
<feature type="compositionally biased region" description="Low complexity" evidence="2">
    <location>
        <begin position="733"/>
        <end position="749"/>
    </location>
</feature>
<feature type="compositionally biased region" description="Polar residues" evidence="2">
    <location>
        <begin position="376"/>
        <end position="402"/>
    </location>
</feature>
<feature type="coiled-coil region" evidence="1">
    <location>
        <begin position="864"/>
        <end position="891"/>
    </location>
</feature>